<keyword evidence="6" id="KW-0560">Oxidoreductase</keyword>
<dbReference type="Pfam" id="PF22780">
    <property type="entry name" value="HI0933_like_1st"/>
    <property type="match status" value="1"/>
</dbReference>
<dbReference type="PRINTS" id="PR00420">
    <property type="entry name" value="RNGMNOXGNASE"/>
</dbReference>
<evidence type="ECO:0000313" key="6">
    <source>
        <dbReference type="EMBL" id="OJI93833.1"/>
    </source>
</evidence>
<gene>
    <name evidence="6" type="ORF">PFRI_19800</name>
</gene>
<dbReference type="InterPro" id="IPR055178">
    <property type="entry name" value="RsdA/BaiN/AoA(So)-like_dom"/>
</dbReference>
<dbReference type="STRING" id="696762.PFRI_19800"/>
<sequence length="393" mass="42009">MKTAFVIGGGPAGLMAAQELALAGASVALIEAKPSLGRKFLMAGKSGLNLTMDEPIDAFTAKYGEAGQWLSSMLHEFGPNEVSEFATRLGQTVFTGSSGRVFPQVMKASPMLRAWIKHLDALSVTISTKWRWTGWDDGALVFETPDGPRTCIADVVVLALGGKSWARLGSDGQWATHFEKAVTPFGPSNSAISIEWSAHVAQHFGTPLKAVTFKSGPYQSRGEAVISKNGLEGGGVYSVSRGVREGHPLFIDLKPDWSTSLVEAALQKPKGKTSTINHLRKVLKLQKHELALLNEWARPLPSDLRSLADTVKHLKVADAKLRPIDEAISTSGGIRRDALDESLMLKSRAGVFCAGEMLDWEAPTGGYLLTASFATGRTAGRGAAKYLGLTPAP</sequence>
<dbReference type="Pfam" id="PF03486">
    <property type="entry name" value="HI0933_like"/>
    <property type="match status" value="1"/>
</dbReference>
<dbReference type="EC" id="1.18.1.2" evidence="6"/>
<keyword evidence="2" id="KW-0285">Flavoprotein</keyword>
<dbReference type="NCBIfam" id="TIGR03862">
    <property type="entry name" value="flavo_PP4765"/>
    <property type="match status" value="1"/>
</dbReference>
<feature type="domain" description="RsdA/BaiN/AoA(So)-like insert" evidence="5">
    <location>
        <begin position="187"/>
        <end position="329"/>
    </location>
</feature>
<keyword evidence="3" id="KW-0274">FAD</keyword>
<dbReference type="Proteomes" id="UP000184514">
    <property type="component" value="Unassembled WGS sequence"/>
</dbReference>
<dbReference type="RefSeq" id="WP_072630542.1">
    <property type="nucleotide sequence ID" value="NZ_MLCB01000130.1"/>
</dbReference>
<keyword evidence="7" id="KW-1185">Reference proteome</keyword>
<name>A0A1L9NXA6_9RHOB</name>
<feature type="domain" description="RsdA/BaiN/AoA(So)-like Rossmann fold-like" evidence="4">
    <location>
        <begin position="4"/>
        <end position="381"/>
    </location>
</feature>
<dbReference type="PANTHER" id="PTHR42887">
    <property type="entry name" value="OS12G0638800 PROTEIN"/>
    <property type="match status" value="1"/>
</dbReference>
<dbReference type="EMBL" id="MLCB01000130">
    <property type="protein sequence ID" value="OJI93833.1"/>
    <property type="molecule type" value="Genomic_DNA"/>
</dbReference>
<proteinExistence type="predicted"/>
<dbReference type="SUPFAM" id="SSF160996">
    <property type="entry name" value="HI0933 insert domain-like"/>
    <property type="match status" value="1"/>
</dbReference>
<dbReference type="GO" id="GO:0004324">
    <property type="term" value="F:ferredoxin-NADP+ reductase activity"/>
    <property type="evidence" value="ECO:0007669"/>
    <property type="project" value="UniProtKB-EC"/>
</dbReference>
<dbReference type="InterPro" id="IPR023166">
    <property type="entry name" value="BaiN-like_dom_sf"/>
</dbReference>
<dbReference type="AlphaFoldDB" id="A0A1L9NXA6"/>
<accession>A0A1L9NXA6</accession>
<dbReference type="OrthoDB" id="5288829at2"/>
<evidence type="ECO:0000256" key="2">
    <source>
        <dbReference type="ARBA" id="ARBA00022630"/>
    </source>
</evidence>
<evidence type="ECO:0000256" key="3">
    <source>
        <dbReference type="ARBA" id="ARBA00022827"/>
    </source>
</evidence>
<comment type="caution">
    <text evidence="6">The sequence shown here is derived from an EMBL/GenBank/DDBJ whole genome shotgun (WGS) entry which is preliminary data.</text>
</comment>
<dbReference type="InterPro" id="IPR004792">
    <property type="entry name" value="BaiN-like"/>
</dbReference>
<evidence type="ECO:0000259" key="5">
    <source>
        <dbReference type="Pfam" id="PF22780"/>
    </source>
</evidence>
<comment type="cofactor">
    <cofactor evidence="1">
        <name>FAD</name>
        <dbReference type="ChEBI" id="CHEBI:57692"/>
    </cofactor>
</comment>
<organism evidence="6 7">
    <name type="scientific">Planktotalea frisia</name>
    <dbReference type="NCBI Taxonomy" id="696762"/>
    <lineage>
        <taxon>Bacteria</taxon>
        <taxon>Pseudomonadati</taxon>
        <taxon>Pseudomonadota</taxon>
        <taxon>Alphaproteobacteria</taxon>
        <taxon>Rhodobacterales</taxon>
        <taxon>Paracoccaceae</taxon>
        <taxon>Planktotalea</taxon>
    </lineage>
</organism>
<dbReference type="Gene3D" id="2.40.30.10">
    <property type="entry name" value="Translation factors"/>
    <property type="match status" value="1"/>
</dbReference>
<dbReference type="Gene3D" id="3.50.50.60">
    <property type="entry name" value="FAD/NAD(P)-binding domain"/>
    <property type="match status" value="1"/>
</dbReference>
<evidence type="ECO:0000313" key="7">
    <source>
        <dbReference type="Proteomes" id="UP000184514"/>
    </source>
</evidence>
<dbReference type="NCBIfam" id="TIGR00275">
    <property type="entry name" value="aminoacetone oxidase family FAD-binding enzyme"/>
    <property type="match status" value="1"/>
</dbReference>
<dbReference type="SUPFAM" id="SSF51905">
    <property type="entry name" value="FAD/NAD(P)-binding domain"/>
    <property type="match status" value="1"/>
</dbReference>
<dbReference type="InterPro" id="IPR022460">
    <property type="entry name" value="Flavoprotein_PP4765"/>
</dbReference>
<reference evidence="6 7" key="1">
    <citation type="submission" date="2016-10" db="EMBL/GenBank/DDBJ databases">
        <title>Genome sequence of Planktotalea frisia SH6-1.</title>
        <authorList>
            <person name="Poehlein A."/>
            <person name="Bakenhus I."/>
            <person name="Voget S."/>
            <person name="Brinkhoff T."/>
            <person name="Simon M."/>
        </authorList>
    </citation>
    <scope>NUCLEOTIDE SEQUENCE [LARGE SCALE GENOMIC DNA]</scope>
    <source>
        <strain evidence="6 7">SH6-1</strain>
    </source>
</reference>
<dbReference type="InterPro" id="IPR036188">
    <property type="entry name" value="FAD/NAD-bd_sf"/>
</dbReference>
<protein>
    <submittedName>
        <fullName evidence="6">Ferredoxin--NADP reductase</fullName>
        <ecNumber evidence="6">1.18.1.2</ecNumber>
    </submittedName>
</protein>
<evidence type="ECO:0000259" key="4">
    <source>
        <dbReference type="Pfam" id="PF03486"/>
    </source>
</evidence>
<dbReference type="Gene3D" id="1.10.8.260">
    <property type="entry name" value="HI0933 insert domain-like"/>
    <property type="match status" value="1"/>
</dbReference>
<evidence type="ECO:0000256" key="1">
    <source>
        <dbReference type="ARBA" id="ARBA00001974"/>
    </source>
</evidence>
<dbReference type="PANTHER" id="PTHR42887:SF1">
    <property type="entry name" value="BLR3961 PROTEIN"/>
    <property type="match status" value="1"/>
</dbReference>
<dbReference type="InterPro" id="IPR057661">
    <property type="entry name" value="RsdA/BaiN/AoA(So)_Rossmann"/>
</dbReference>